<dbReference type="Proteomes" id="UP000007797">
    <property type="component" value="Unassembled WGS sequence"/>
</dbReference>
<reference evidence="2" key="1">
    <citation type="journal article" date="2011" name="Genome Res.">
        <title>Phylogeny-wide analysis of social amoeba genomes highlights ancient origins for complex intercellular communication.</title>
        <authorList>
            <person name="Heidel A.J."/>
            <person name="Lawal H.M."/>
            <person name="Felder M."/>
            <person name="Schilde C."/>
            <person name="Helps N.R."/>
            <person name="Tunggal B."/>
            <person name="Rivero F."/>
            <person name="John U."/>
            <person name="Schleicher M."/>
            <person name="Eichinger L."/>
            <person name="Platzer M."/>
            <person name="Noegel A.A."/>
            <person name="Schaap P."/>
            <person name="Gloeckner G."/>
        </authorList>
    </citation>
    <scope>NUCLEOTIDE SEQUENCE [LARGE SCALE GENOMIC DNA]</scope>
    <source>
        <strain evidence="2">SH3</strain>
    </source>
</reference>
<evidence type="ECO:0000313" key="2">
    <source>
        <dbReference type="Proteomes" id="UP000007797"/>
    </source>
</evidence>
<dbReference type="RefSeq" id="XP_004366764.1">
    <property type="nucleotide sequence ID" value="XM_004366707.1"/>
</dbReference>
<dbReference type="EMBL" id="GL883016">
    <property type="protein sequence ID" value="EGG19131.1"/>
    <property type="molecule type" value="Genomic_DNA"/>
</dbReference>
<keyword evidence="2" id="KW-1185">Reference proteome</keyword>
<dbReference type="GeneID" id="14871066"/>
<accession>F4PZA2</accession>
<dbReference type="KEGG" id="dfa:DFA_02378"/>
<dbReference type="AlphaFoldDB" id="F4PZA2"/>
<dbReference type="SUPFAM" id="SSF52058">
    <property type="entry name" value="L domain-like"/>
    <property type="match status" value="1"/>
</dbReference>
<evidence type="ECO:0008006" key="3">
    <source>
        <dbReference type="Google" id="ProtNLM"/>
    </source>
</evidence>
<organism evidence="1 2">
    <name type="scientific">Cavenderia fasciculata</name>
    <name type="common">Slime mold</name>
    <name type="synonym">Dictyostelium fasciculatum</name>
    <dbReference type="NCBI Taxonomy" id="261658"/>
    <lineage>
        <taxon>Eukaryota</taxon>
        <taxon>Amoebozoa</taxon>
        <taxon>Evosea</taxon>
        <taxon>Eumycetozoa</taxon>
        <taxon>Dictyostelia</taxon>
        <taxon>Acytosteliales</taxon>
        <taxon>Cavenderiaceae</taxon>
        <taxon>Cavenderia</taxon>
    </lineage>
</organism>
<protein>
    <recommendedName>
        <fullName evidence="3">FNIP repeat-containing protein</fullName>
    </recommendedName>
</protein>
<name>F4PZA2_CACFS</name>
<sequence>MSADDIRALKFKHMEYKINFNHTLFYQFNLQSFVDITKNSVSNTLIIRDPFLAYKGKYTWFLDYLLQLGDRQITTTAYNYNCEVKEIPESTDTLYVYQSKRNPLLQRKLVVPSNIKTLDIYIRVAKFDDLTFPIGLETLYFRSSPSIINLAQPHFTNLTTLSISGQIFEGGACPLPPNLTNLSMSHSNFDSHLFDRLTSLVHVDLHLLSARDSSRTLDLSKQVCLESFILKDCVNNQSLGDIHIHLSRTSLTRLSLPPRLISKQSTNLFPSTLKHLTVSLETLTDFKVTSCCLDTLCLSACSRSITSDLIPNSVKTLKIVFTNINLGWSLSSSTNITSLDVTYLGNICGIISLLPPNLVHFSLGCERQLPSYFLVLPVLYPTSLETLDYSRVFGRYDKIVVPTTISTLSLNLCSMPIGTIFDQLRFGSLPPSIKKLEIMVSLADTRIRLDEIINKTNVQELTLSYENLPLQNHISIRRLDDHNRNVLVVDNRTLNGGIIETIDIDTNPIYLHLQCFKYHQKLCWSNKIGQVD</sequence>
<proteinExistence type="predicted"/>
<gene>
    <name evidence="1" type="ORF">DFA_02378</name>
</gene>
<evidence type="ECO:0000313" key="1">
    <source>
        <dbReference type="EMBL" id="EGG19131.1"/>
    </source>
</evidence>